<name>A0A1Y1I0V0_KLENI</name>
<protein>
    <submittedName>
        <fullName evidence="2">Uncharacterized protein</fullName>
    </submittedName>
</protein>
<organism evidence="2 3">
    <name type="scientific">Klebsormidium nitens</name>
    <name type="common">Green alga</name>
    <name type="synonym">Ulothrix nitens</name>
    <dbReference type="NCBI Taxonomy" id="105231"/>
    <lineage>
        <taxon>Eukaryota</taxon>
        <taxon>Viridiplantae</taxon>
        <taxon>Streptophyta</taxon>
        <taxon>Klebsormidiophyceae</taxon>
        <taxon>Klebsormidiales</taxon>
        <taxon>Klebsormidiaceae</taxon>
        <taxon>Klebsormidium</taxon>
    </lineage>
</organism>
<dbReference type="AlphaFoldDB" id="A0A1Y1I0V0"/>
<proteinExistence type="predicted"/>
<gene>
    <name evidence="2" type="ORF">KFL_001340240</name>
</gene>
<dbReference type="EMBL" id="DF237083">
    <property type="protein sequence ID" value="GAQ83069.1"/>
    <property type="molecule type" value="Genomic_DNA"/>
</dbReference>
<dbReference type="OrthoDB" id="522106at2759"/>
<evidence type="ECO:0000313" key="3">
    <source>
        <dbReference type="Proteomes" id="UP000054558"/>
    </source>
</evidence>
<dbReference type="SUPFAM" id="SSF47391">
    <property type="entry name" value="Dimerization-anchoring domain of cAMP-dependent PK regulatory subunit"/>
    <property type="match status" value="1"/>
</dbReference>
<keyword evidence="3" id="KW-1185">Reference proteome</keyword>
<sequence>MEGPWDHAKEQKAIMEKYAYSKEVQVVLGRMVKDLLLTQPSDPVPFMIEWLKAEESRRKGETETVTAKAPVEEHPVVAE</sequence>
<evidence type="ECO:0000256" key="1">
    <source>
        <dbReference type="SAM" id="MobiDB-lite"/>
    </source>
</evidence>
<dbReference type="Proteomes" id="UP000054558">
    <property type="component" value="Unassembled WGS sequence"/>
</dbReference>
<accession>A0A1Y1I0V0</accession>
<reference evidence="2 3" key="1">
    <citation type="journal article" date="2014" name="Nat. Commun.">
        <title>Klebsormidium flaccidum genome reveals primary factors for plant terrestrial adaptation.</title>
        <authorList>
            <person name="Hori K."/>
            <person name="Maruyama F."/>
            <person name="Fujisawa T."/>
            <person name="Togashi T."/>
            <person name="Yamamoto N."/>
            <person name="Seo M."/>
            <person name="Sato S."/>
            <person name="Yamada T."/>
            <person name="Mori H."/>
            <person name="Tajima N."/>
            <person name="Moriyama T."/>
            <person name="Ikeuchi M."/>
            <person name="Watanabe M."/>
            <person name="Wada H."/>
            <person name="Kobayashi K."/>
            <person name="Saito M."/>
            <person name="Masuda T."/>
            <person name="Sasaki-Sekimoto Y."/>
            <person name="Mashiguchi K."/>
            <person name="Awai K."/>
            <person name="Shimojima M."/>
            <person name="Masuda S."/>
            <person name="Iwai M."/>
            <person name="Nobusawa T."/>
            <person name="Narise T."/>
            <person name="Kondo S."/>
            <person name="Saito H."/>
            <person name="Sato R."/>
            <person name="Murakawa M."/>
            <person name="Ihara Y."/>
            <person name="Oshima-Yamada Y."/>
            <person name="Ohtaka K."/>
            <person name="Satoh M."/>
            <person name="Sonobe K."/>
            <person name="Ishii M."/>
            <person name="Ohtani R."/>
            <person name="Kanamori-Sato M."/>
            <person name="Honoki R."/>
            <person name="Miyazaki D."/>
            <person name="Mochizuki H."/>
            <person name="Umetsu J."/>
            <person name="Higashi K."/>
            <person name="Shibata D."/>
            <person name="Kamiya Y."/>
            <person name="Sato N."/>
            <person name="Nakamura Y."/>
            <person name="Tabata S."/>
            <person name="Ida S."/>
            <person name="Kurokawa K."/>
            <person name="Ohta H."/>
        </authorList>
    </citation>
    <scope>NUCLEOTIDE SEQUENCE [LARGE SCALE GENOMIC DNA]</scope>
    <source>
        <strain evidence="2 3">NIES-2285</strain>
    </source>
</reference>
<evidence type="ECO:0000313" key="2">
    <source>
        <dbReference type="EMBL" id="GAQ83069.1"/>
    </source>
</evidence>
<feature type="region of interest" description="Disordered" evidence="1">
    <location>
        <begin position="57"/>
        <end position="79"/>
    </location>
</feature>
<feature type="compositionally biased region" description="Basic and acidic residues" evidence="1">
    <location>
        <begin position="70"/>
        <end position="79"/>
    </location>
</feature>